<dbReference type="VEuPathDB" id="ToxoDB:cyc_01601"/>
<dbReference type="Gene3D" id="3.20.20.70">
    <property type="entry name" value="Aldolase class I"/>
    <property type="match status" value="1"/>
</dbReference>
<evidence type="ECO:0000256" key="5">
    <source>
        <dbReference type="ARBA" id="ARBA00022793"/>
    </source>
</evidence>
<dbReference type="InterPro" id="IPR011995">
    <property type="entry name" value="OMPdecase_type-2"/>
</dbReference>
<evidence type="ECO:0000256" key="7">
    <source>
        <dbReference type="ARBA" id="ARBA00023239"/>
    </source>
</evidence>
<evidence type="ECO:0000313" key="12">
    <source>
        <dbReference type="Proteomes" id="UP000095192"/>
    </source>
</evidence>
<dbReference type="UniPathway" id="UPA00070">
    <property type="reaction ID" value="UER00120"/>
</dbReference>
<evidence type="ECO:0000256" key="2">
    <source>
        <dbReference type="ARBA" id="ARBA00008847"/>
    </source>
</evidence>
<dbReference type="NCBIfam" id="TIGR02127">
    <property type="entry name" value="pyrF_sub2"/>
    <property type="match status" value="1"/>
</dbReference>
<accession>A0A1D3D919</accession>
<dbReference type="EC" id="4.1.1.23" evidence="3"/>
<dbReference type="Proteomes" id="UP000095192">
    <property type="component" value="Unassembled WGS sequence"/>
</dbReference>
<evidence type="ECO:0000256" key="3">
    <source>
        <dbReference type="ARBA" id="ARBA00012321"/>
    </source>
</evidence>
<evidence type="ECO:0000256" key="1">
    <source>
        <dbReference type="ARBA" id="ARBA00004861"/>
    </source>
</evidence>
<keyword evidence="12" id="KW-1185">Reference proteome</keyword>
<protein>
    <recommendedName>
        <fullName evidence="4">Orotidine 5'-phosphate decarboxylase</fullName>
        <ecNumber evidence="3">4.1.1.23</ecNumber>
    </recommendedName>
    <alternativeName>
        <fullName evidence="8">OMP decarboxylase</fullName>
    </alternativeName>
</protein>
<gene>
    <name evidence="11" type="ORF">cyc_01601</name>
</gene>
<dbReference type="GO" id="GO:0004590">
    <property type="term" value="F:orotidine-5'-phosphate decarboxylase activity"/>
    <property type="evidence" value="ECO:0007669"/>
    <property type="project" value="UniProtKB-EC"/>
</dbReference>
<keyword evidence="7" id="KW-0456">Lyase</keyword>
<dbReference type="SMART" id="SM00934">
    <property type="entry name" value="OMPdecase"/>
    <property type="match status" value="1"/>
</dbReference>
<comment type="caution">
    <text evidence="11">The sequence shown here is derived from an EMBL/GenBank/DDBJ whole genome shotgun (WGS) entry which is preliminary data.</text>
</comment>
<evidence type="ECO:0000259" key="10">
    <source>
        <dbReference type="SMART" id="SM00934"/>
    </source>
</evidence>
<reference evidence="11 12" key="1">
    <citation type="journal article" date="2016" name="BMC Genomics">
        <title>Comparative genomics reveals Cyclospora cayetanensis possesses coccidia-like metabolism and invasion components but unique surface antigens.</title>
        <authorList>
            <person name="Liu S."/>
            <person name="Wang L."/>
            <person name="Zheng H."/>
            <person name="Xu Z."/>
            <person name="Roellig D.M."/>
            <person name="Li N."/>
            <person name="Frace M.A."/>
            <person name="Tang K."/>
            <person name="Arrowood M.J."/>
            <person name="Moss D.M."/>
            <person name="Zhang L."/>
            <person name="Feng Y."/>
            <person name="Xiao L."/>
        </authorList>
    </citation>
    <scope>NUCLEOTIDE SEQUENCE [LARGE SCALE GENOMIC DNA]</scope>
    <source>
        <strain evidence="11 12">CHN_HEN01</strain>
    </source>
</reference>
<organism evidence="11 12">
    <name type="scientific">Cyclospora cayetanensis</name>
    <dbReference type="NCBI Taxonomy" id="88456"/>
    <lineage>
        <taxon>Eukaryota</taxon>
        <taxon>Sar</taxon>
        <taxon>Alveolata</taxon>
        <taxon>Apicomplexa</taxon>
        <taxon>Conoidasida</taxon>
        <taxon>Coccidia</taxon>
        <taxon>Eucoccidiorida</taxon>
        <taxon>Eimeriorina</taxon>
        <taxon>Eimeriidae</taxon>
        <taxon>Cyclospora</taxon>
    </lineage>
</organism>
<dbReference type="GO" id="GO:0006207">
    <property type="term" value="P:'de novo' pyrimidine nucleobase biosynthetic process"/>
    <property type="evidence" value="ECO:0007669"/>
    <property type="project" value="InterPro"/>
</dbReference>
<dbReference type="InParanoid" id="A0A1D3D919"/>
<comment type="pathway">
    <text evidence="1">Pyrimidine metabolism; UMP biosynthesis via de novo pathway; UMP from orotate: step 2/2.</text>
</comment>
<dbReference type="SUPFAM" id="SSF51366">
    <property type="entry name" value="Ribulose-phoshate binding barrel"/>
    <property type="match status" value="1"/>
</dbReference>
<dbReference type="EMBL" id="JROU02000224">
    <property type="protein sequence ID" value="OEH79954.1"/>
    <property type="molecule type" value="Genomic_DNA"/>
</dbReference>
<evidence type="ECO:0000256" key="9">
    <source>
        <dbReference type="ARBA" id="ARBA00049157"/>
    </source>
</evidence>
<dbReference type="Pfam" id="PF00215">
    <property type="entry name" value="OMPdecase"/>
    <property type="match status" value="1"/>
</dbReference>
<dbReference type="GO" id="GO:0044205">
    <property type="term" value="P:'de novo' UMP biosynthetic process"/>
    <property type="evidence" value="ECO:0007669"/>
    <property type="project" value="UniProtKB-UniPathway"/>
</dbReference>
<comment type="similarity">
    <text evidence="2">Belongs to the OMP decarboxylase family. Type 2 subfamily.</text>
</comment>
<evidence type="ECO:0000256" key="6">
    <source>
        <dbReference type="ARBA" id="ARBA00022975"/>
    </source>
</evidence>
<dbReference type="InterPro" id="IPR001754">
    <property type="entry name" value="OMPdeCOase_dom"/>
</dbReference>
<dbReference type="FunCoup" id="A0A1D3D919">
    <property type="interactions" value="35"/>
</dbReference>
<dbReference type="PANTHER" id="PTHR43375">
    <property type="entry name" value="OROTIDINE 5'-PHOSPHATE DECARBOXYLASE"/>
    <property type="match status" value="1"/>
</dbReference>
<comment type="catalytic activity">
    <reaction evidence="9">
        <text>orotidine 5'-phosphate + H(+) = UMP + CO2</text>
        <dbReference type="Rhea" id="RHEA:11596"/>
        <dbReference type="ChEBI" id="CHEBI:15378"/>
        <dbReference type="ChEBI" id="CHEBI:16526"/>
        <dbReference type="ChEBI" id="CHEBI:57538"/>
        <dbReference type="ChEBI" id="CHEBI:57865"/>
        <dbReference type="EC" id="4.1.1.23"/>
    </reaction>
</comment>
<feature type="domain" description="Orotidine 5'-phosphate decarboxylase" evidence="10">
    <location>
        <begin position="19"/>
        <end position="284"/>
    </location>
</feature>
<dbReference type="CDD" id="cd04725">
    <property type="entry name" value="OMP_decarboxylase_like"/>
    <property type="match status" value="1"/>
</dbReference>
<sequence length="307" mass="33424">MGGSFLEKLVRRIREERTLLCIGIDPPLSCVSVADLPCQELEELLDSLFDKCLKLVKATAPFACCFKPNVAFFEQYGPSGMQVLRDLCKKIPEDIPIILDAKRAAMGEQAKAYAEGFLSVYNGDCITLDPYLGIDAVLPYIEKKGKGVFVVCRSSNPRSADVQGIRVCKGATKHGAKHVEGEGREVYMEVAKMCEEARQQNEPRLSREGGVVGLVVGATYPDDMSKIRKLFPDLWFLAPGVGAQGGDLEATIRAGMRKDGLGLIINVGRAISEAEDPGKAAEELCEKIRSLIPEPSELTSPQSVPTF</sequence>
<keyword evidence="5" id="KW-0210">Decarboxylase</keyword>
<evidence type="ECO:0000256" key="4">
    <source>
        <dbReference type="ARBA" id="ARBA00021923"/>
    </source>
</evidence>
<evidence type="ECO:0000256" key="8">
    <source>
        <dbReference type="ARBA" id="ARBA00033428"/>
    </source>
</evidence>
<evidence type="ECO:0000313" key="11">
    <source>
        <dbReference type="EMBL" id="OEH79954.1"/>
    </source>
</evidence>
<dbReference type="InterPro" id="IPR013785">
    <property type="entry name" value="Aldolase_TIM"/>
</dbReference>
<dbReference type="PANTHER" id="PTHR43375:SF1">
    <property type="entry name" value="OROTIDINE 5'-PHOSPHATE DECARBOXYLASE"/>
    <property type="match status" value="1"/>
</dbReference>
<dbReference type="InterPro" id="IPR011060">
    <property type="entry name" value="RibuloseP-bd_barrel"/>
</dbReference>
<proteinExistence type="inferred from homology"/>
<dbReference type="VEuPathDB" id="ToxoDB:LOC34618584"/>
<name>A0A1D3D919_9EIME</name>
<keyword evidence="6" id="KW-0665">Pyrimidine biosynthesis</keyword>
<dbReference type="AlphaFoldDB" id="A0A1D3D919"/>